<sequence length="110" mass="13276">MTSAKQEIYEFMLRRTLPHLRNVASLGWWRRMRDRSAYYEAELIHNLPNSMYKPEFVEHDIHFLNWQARWYCEKCDVKLSSMYPQQVGLIRGLFALVPPEMRSQLKWSGP</sequence>
<proteinExistence type="predicted"/>
<dbReference type="RefSeq" id="WP_113956471.1">
    <property type="nucleotide sequence ID" value="NZ_QNRR01000001.1"/>
</dbReference>
<dbReference type="EMBL" id="QNRR01000001">
    <property type="protein sequence ID" value="RBP47543.1"/>
    <property type="molecule type" value="Genomic_DNA"/>
</dbReference>
<comment type="caution">
    <text evidence="1">The sequence shown here is derived from an EMBL/GenBank/DDBJ whole genome shotgun (WGS) entry which is preliminary data.</text>
</comment>
<name>A0A366HTD7_9BACT</name>
<evidence type="ECO:0000313" key="2">
    <source>
        <dbReference type="Proteomes" id="UP000253426"/>
    </source>
</evidence>
<dbReference type="Proteomes" id="UP000253426">
    <property type="component" value="Unassembled WGS sequence"/>
</dbReference>
<gene>
    <name evidence="1" type="ORF">DES53_101340</name>
</gene>
<protein>
    <submittedName>
        <fullName evidence="1">Uncharacterized protein</fullName>
    </submittedName>
</protein>
<reference evidence="1 2" key="1">
    <citation type="submission" date="2018-06" db="EMBL/GenBank/DDBJ databases">
        <title>Genomic Encyclopedia of Type Strains, Phase IV (KMG-IV): sequencing the most valuable type-strain genomes for metagenomic binning, comparative biology and taxonomic classification.</title>
        <authorList>
            <person name="Goeker M."/>
        </authorList>
    </citation>
    <scope>NUCLEOTIDE SEQUENCE [LARGE SCALE GENOMIC DNA]</scope>
    <source>
        <strain evidence="1 2">DSM 25532</strain>
    </source>
</reference>
<keyword evidence="2" id="KW-1185">Reference proteome</keyword>
<dbReference type="OrthoDB" id="6919103at2"/>
<organism evidence="1 2">
    <name type="scientific">Roseimicrobium gellanilyticum</name>
    <dbReference type="NCBI Taxonomy" id="748857"/>
    <lineage>
        <taxon>Bacteria</taxon>
        <taxon>Pseudomonadati</taxon>
        <taxon>Verrucomicrobiota</taxon>
        <taxon>Verrucomicrobiia</taxon>
        <taxon>Verrucomicrobiales</taxon>
        <taxon>Verrucomicrobiaceae</taxon>
        <taxon>Roseimicrobium</taxon>
    </lineage>
</organism>
<dbReference type="AlphaFoldDB" id="A0A366HTD7"/>
<accession>A0A366HTD7</accession>
<evidence type="ECO:0000313" key="1">
    <source>
        <dbReference type="EMBL" id="RBP47543.1"/>
    </source>
</evidence>